<evidence type="ECO:0000256" key="4">
    <source>
        <dbReference type="ARBA" id="ARBA00022448"/>
    </source>
</evidence>
<dbReference type="GO" id="GO:0031204">
    <property type="term" value="P:post-translational protein targeting to membrane, translocation"/>
    <property type="evidence" value="ECO:0007669"/>
    <property type="project" value="TreeGrafter"/>
</dbReference>
<dbReference type="InterPro" id="IPR004728">
    <property type="entry name" value="Sec62"/>
</dbReference>
<comment type="subcellular location">
    <subcellularLocation>
        <location evidence="1">Endoplasmic reticulum membrane</location>
        <topology evidence="1">Multi-pass membrane protein</topology>
    </subcellularLocation>
</comment>
<evidence type="ECO:0000256" key="9">
    <source>
        <dbReference type="ARBA" id="ARBA00023010"/>
    </source>
</evidence>
<feature type="compositionally biased region" description="Basic and acidic residues" evidence="11">
    <location>
        <begin position="359"/>
        <end position="373"/>
    </location>
</feature>
<evidence type="ECO:0000256" key="11">
    <source>
        <dbReference type="SAM" id="MobiDB-lite"/>
    </source>
</evidence>
<evidence type="ECO:0000256" key="2">
    <source>
        <dbReference type="ARBA" id="ARBA00010604"/>
    </source>
</evidence>
<evidence type="ECO:0000313" key="14">
    <source>
        <dbReference type="Proteomes" id="UP000440578"/>
    </source>
</evidence>
<name>A0A6A4X077_AMPAM</name>
<proteinExistence type="inferred from homology"/>
<feature type="region of interest" description="Disordered" evidence="11">
    <location>
        <begin position="115"/>
        <end position="182"/>
    </location>
</feature>
<dbReference type="EMBL" id="VIIS01000394">
    <property type="protein sequence ID" value="KAF0309494.1"/>
    <property type="molecule type" value="Genomic_DNA"/>
</dbReference>
<evidence type="ECO:0000256" key="8">
    <source>
        <dbReference type="ARBA" id="ARBA00022989"/>
    </source>
</evidence>
<feature type="region of interest" description="Disordered" evidence="11">
    <location>
        <begin position="309"/>
        <end position="399"/>
    </location>
</feature>
<dbReference type="Proteomes" id="UP000440578">
    <property type="component" value="Unassembled WGS sequence"/>
</dbReference>
<dbReference type="PANTHER" id="PTHR12443:SF9">
    <property type="entry name" value="TRANSLOCATION PROTEIN SEC62"/>
    <property type="match status" value="1"/>
</dbReference>
<organism evidence="13 14">
    <name type="scientific">Amphibalanus amphitrite</name>
    <name type="common">Striped barnacle</name>
    <name type="synonym">Balanus amphitrite</name>
    <dbReference type="NCBI Taxonomy" id="1232801"/>
    <lineage>
        <taxon>Eukaryota</taxon>
        <taxon>Metazoa</taxon>
        <taxon>Ecdysozoa</taxon>
        <taxon>Arthropoda</taxon>
        <taxon>Crustacea</taxon>
        <taxon>Multicrustacea</taxon>
        <taxon>Cirripedia</taxon>
        <taxon>Thoracica</taxon>
        <taxon>Thoracicalcarea</taxon>
        <taxon>Balanomorpha</taxon>
        <taxon>Balanoidea</taxon>
        <taxon>Balanidae</taxon>
        <taxon>Amphibalaninae</taxon>
        <taxon>Amphibalanus</taxon>
    </lineage>
</organism>
<protein>
    <recommendedName>
        <fullName evidence="3">Translocation protein SEC62</fullName>
    </recommendedName>
</protein>
<keyword evidence="7" id="KW-0653">Protein transport</keyword>
<evidence type="ECO:0000256" key="3">
    <source>
        <dbReference type="ARBA" id="ARBA00021257"/>
    </source>
</evidence>
<sequence length="399" mass="45199">MSGKRVKRKAPETPLEEKPTKEEYAVAKYIRDNIPNKKTKFMHHPVQYFTAGRAVDALLDSPWASGEKKHPILFTDRQSVVDFLDIMLRHKFFHRAKKIAITDRDLRRKELKKLKKKEDEERKKKGTTREESESDSGEDEETKEAAERSAADEPAGEPSAAEGDTSSPRAKKKKESEEGKPKRRVKLDMHLEQVFVDGNDAYVWIYDPIPTHYWLLGILLVLAIVAVCLFPLWPAKVREYVYYLSLAAAGFLVFILALSVIRVVVFALVWLVTMGRHHLWILPNLTEDVGFFASFWPLYQYEYRGPKEDKKKEKRKKKKDATAEGESGDVSATKSEDKPAAESVPKADPGEAEGGQAEDGTKEQDGDEHRESEGGSEGSQQSTGSFEILEKSDEPDTET</sequence>
<evidence type="ECO:0000256" key="6">
    <source>
        <dbReference type="ARBA" id="ARBA00022824"/>
    </source>
</evidence>
<feature type="compositionally biased region" description="Low complexity" evidence="11">
    <location>
        <begin position="378"/>
        <end position="387"/>
    </location>
</feature>
<evidence type="ECO:0000313" key="13">
    <source>
        <dbReference type="EMBL" id="KAF0309494.1"/>
    </source>
</evidence>
<keyword evidence="14" id="KW-1185">Reference proteome</keyword>
<keyword evidence="6" id="KW-0256">Endoplasmic reticulum</keyword>
<keyword evidence="8 12" id="KW-1133">Transmembrane helix</keyword>
<comment type="similarity">
    <text evidence="2">Belongs to the SEC62 family.</text>
</comment>
<dbReference type="PANTHER" id="PTHR12443">
    <property type="entry name" value="TRANSLOCATION PROTEIN SEC62"/>
    <property type="match status" value="1"/>
</dbReference>
<feature type="compositionally biased region" description="Basic and acidic residues" evidence="11">
    <location>
        <begin position="116"/>
        <end position="131"/>
    </location>
</feature>
<dbReference type="OrthoDB" id="200187at2759"/>
<evidence type="ECO:0000256" key="1">
    <source>
        <dbReference type="ARBA" id="ARBA00004477"/>
    </source>
</evidence>
<keyword evidence="5 12" id="KW-0812">Transmembrane</keyword>
<comment type="caution">
    <text evidence="13">The sequence shown here is derived from an EMBL/GenBank/DDBJ whole genome shotgun (WGS) entry which is preliminary data.</text>
</comment>
<dbReference type="GO" id="GO:0005789">
    <property type="term" value="C:endoplasmic reticulum membrane"/>
    <property type="evidence" value="ECO:0007669"/>
    <property type="project" value="UniProtKB-SubCell"/>
</dbReference>
<dbReference type="AlphaFoldDB" id="A0A6A4X077"/>
<evidence type="ECO:0000256" key="10">
    <source>
        <dbReference type="ARBA" id="ARBA00023136"/>
    </source>
</evidence>
<keyword evidence="4" id="KW-0813">Transport</keyword>
<feature type="compositionally biased region" description="Basic and acidic residues" evidence="11">
    <location>
        <begin position="388"/>
        <end position="399"/>
    </location>
</feature>
<feature type="compositionally biased region" description="Acidic residues" evidence="11">
    <location>
        <begin position="132"/>
        <end position="142"/>
    </location>
</feature>
<gene>
    <name evidence="13" type="primary">Sec62</name>
    <name evidence="13" type="ORF">FJT64_019386</name>
</gene>
<accession>A0A6A4X077</accession>
<dbReference type="Pfam" id="PF03839">
    <property type="entry name" value="Sec62"/>
    <property type="match status" value="1"/>
</dbReference>
<evidence type="ECO:0000256" key="7">
    <source>
        <dbReference type="ARBA" id="ARBA00022927"/>
    </source>
</evidence>
<keyword evidence="10 12" id="KW-0472">Membrane</keyword>
<reference evidence="13 14" key="1">
    <citation type="submission" date="2019-07" db="EMBL/GenBank/DDBJ databases">
        <title>Draft genome assembly of a fouling barnacle, Amphibalanus amphitrite (Darwin, 1854): The first reference genome for Thecostraca.</title>
        <authorList>
            <person name="Kim W."/>
        </authorList>
    </citation>
    <scope>NUCLEOTIDE SEQUENCE [LARGE SCALE GENOMIC DNA]</scope>
    <source>
        <strain evidence="13">SNU_AA5</strain>
        <tissue evidence="13">Soma without cirri and trophi</tissue>
    </source>
</reference>
<evidence type="ECO:0000256" key="5">
    <source>
        <dbReference type="ARBA" id="ARBA00022692"/>
    </source>
</evidence>
<keyword evidence="9" id="KW-0811">Translocation</keyword>
<feature type="transmembrane region" description="Helical" evidence="12">
    <location>
        <begin position="213"/>
        <end position="234"/>
    </location>
</feature>
<feature type="transmembrane region" description="Helical" evidence="12">
    <location>
        <begin position="240"/>
        <end position="272"/>
    </location>
</feature>
<evidence type="ECO:0000256" key="12">
    <source>
        <dbReference type="SAM" id="Phobius"/>
    </source>
</evidence>